<sequence>METTRNHAACPEGCCPCDLYGNPVDTPFLYSANICDIAAFAEPGTYELGVLAYPDGTPSNRWQDGVAGIPKELWQALEDWSELPACIECGEGAEWQEVEAT</sequence>
<dbReference type="EMBL" id="LAZR01013081">
    <property type="protein sequence ID" value="KKM23657.1"/>
    <property type="molecule type" value="Genomic_DNA"/>
</dbReference>
<proteinExistence type="predicted"/>
<evidence type="ECO:0000313" key="1">
    <source>
        <dbReference type="EMBL" id="KKM23657.1"/>
    </source>
</evidence>
<accession>A0A0F9I802</accession>
<dbReference type="AlphaFoldDB" id="A0A0F9I802"/>
<comment type="caution">
    <text evidence="1">The sequence shown here is derived from an EMBL/GenBank/DDBJ whole genome shotgun (WGS) entry which is preliminary data.</text>
</comment>
<organism evidence="1">
    <name type="scientific">marine sediment metagenome</name>
    <dbReference type="NCBI Taxonomy" id="412755"/>
    <lineage>
        <taxon>unclassified sequences</taxon>
        <taxon>metagenomes</taxon>
        <taxon>ecological metagenomes</taxon>
    </lineage>
</organism>
<name>A0A0F9I802_9ZZZZ</name>
<gene>
    <name evidence="1" type="ORF">LCGC14_1613000</name>
</gene>
<protein>
    <submittedName>
        <fullName evidence="1">Uncharacterized protein</fullName>
    </submittedName>
</protein>
<reference evidence="1" key="1">
    <citation type="journal article" date="2015" name="Nature">
        <title>Complex archaea that bridge the gap between prokaryotes and eukaryotes.</title>
        <authorList>
            <person name="Spang A."/>
            <person name="Saw J.H."/>
            <person name="Jorgensen S.L."/>
            <person name="Zaremba-Niedzwiedzka K."/>
            <person name="Martijn J."/>
            <person name="Lind A.E."/>
            <person name="van Eijk R."/>
            <person name="Schleper C."/>
            <person name="Guy L."/>
            <person name="Ettema T.J."/>
        </authorList>
    </citation>
    <scope>NUCLEOTIDE SEQUENCE</scope>
</reference>